<keyword evidence="1" id="KW-0805">Transcription regulation</keyword>
<dbReference type="GO" id="GO:0003700">
    <property type="term" value="F:DNA-binding transcription factor activity"/>
    <property type="evidence" value="ECO:0007669"/>
    <property type="project" value="TreeGrafter"/>
</dbReference>
<dbReference type="InterPro" id="IPR036271">
    <property type="entry name" value="Tet_transcr_reg_TetR-rel_C_sf"/>
</dbReference>
<gene>
    <name evidence="6" type="ORF">NCTC10698_04046</name>
</gene>
<keyword evidence="3" id="KW-0804">Transcription</keyword>
<dbReference type="AlphaFoldDB" id="A0A8B4S9W0"/>
<evidence type="ECO:0000256" key="1">
    <source>
        <dbReference type="ARBA" id="ARBA00023015"/>
    </source>
</evidence>
<dbReference type="GO" id="GO:0000976">
    <property type="term" value="F:transcription cis-regulatory region binding"/>
    <property type="evidence" value="ECO:0007669"/>
    <property type="project" value="TreeGrafter"/>
</dbReference>
<dbReference type="SUPFAM" id="SSF46689">
    <property type="entry name" value="Homeodomain-like"/>
    <property type="match status" value="1"/>
</dbReference>
<protein>
    <submittedName>
        <fullName evidence="6">HTH-type transcriptional regulator RutR</fullName>
    </submittedName>
</protein>
<organism evidence="6 7">
    <name type="scientific">Comamonas testosteroni</name>
    <name type="common">Pseudomonas testosteroni</name>
    <dbReference type="NCBI Taxonomy" id="285"/>
    <lineage>
        <taxon>Bacteria</taxon>
        <taxon>Pseudomonadati</taxon>
        <taxon>Pseudomonadota</taxon>
        <taxon>Betaproteobacteria</taxon>
        <taxon>Burkholderiales</taxon>
        <taxon>Comamonadaceae</taxon>
        <taxon>Comamonas</taxon>
    </lineage>
</organism>
<feature type="DNA-binding region" description="H-T-H motif" evidence="4">
    <location>
        <begin position="92"/>
        <end position="111"/>
    </location>
</feature>
<feature type="domain" description="HTH tetR-type" evidence="5">
    <location>
        <begin position="69"/>
        <end position="129"/>
    </location>
</feature>
<dbReference type="Gene3D" id="1.10.357.10">
    <property type="entry name" value="Tetracycline Repressor, domain 2"/>
    <property type="match status" value="1"/>
</dbReference>
<evidence type="ECO:0000256" key="3">
    <source>
        <dbReference type="ARBA" id="ARBA00023163"/>
    </source>
</evidence>
<accession>A0A8B4S9W0</accession>
<sequence length="271" mass="30721">MGQVKRPKRVEYLTSLLRTESGKLLKRQLRAPNWAGQERAINSTSHSTRAAHRPVPSHFYNHWMPCKPLSRKELILDRAEQHFADHGFQGASLSAIARDCQIGNPGLLHHFPSKEVLYRTVLEAQAHELMQRMDKGVQSEDLLQQRLQAFILLQIEWMQARPAGFKLITRELLDNSERIEQAHSRPLEIFLLQSVALIEEGQAAGLLRQDIAAVALLTIILGSLNYAQIVRPTFGRAFTEPTLKSNSHWMQRIAADVQLLISNSSFALKKA</sequence>
<reference evidence="6 7" key="1">
    <citation type="submission" date="2018-06" db="EMBL/GenBank/DDBJ databases">
        <authorList>
            <consortium name="Pathogen Informatics"/>
            <person name="Doyle S."/>
        </authorList>
    </citation>
    <scope>NUCLEOTIDE SEQUENCE [LARGE SCALE GENOMIC DNA]</scope>
    <source>
        <strain evidence="6 7">NCTC10698</strain>
    </source>
</reference>
<dbReference type="Proteomes" id="UP000255070">
    <property type="component" value="Unassembled WGS sequence"/>
</dbReference>
<evidence type="ECO:0000259" key="5">
    <source>
        <dbReference type="PROSITE" id="PS50977"/>
    </source>
</evidence>
<dbReference type="Pfam" id="PF00440">
    <property type="entry name" value="TetR_N"/>
    <property type="match status" value="1"/>
</dbReference>
<evidence type="ECO:0000313" key="7">
    <source>
        <dbReference type="Proteomes" id="UP000255070"/>
    </source>
</evidence>
<proteinExistence type="predicted"/>
<comment type="caution">
    <text evidence="6">The sequence shown here is derived from an EMBL/GenBank/DDBJ whole genome shotgun (WGS) entry which is preliminary data.</text>
</comment>
<keyword evidence="7" id="KW-1185">Reference proteome</keyword>
<dbReference type="InterPro" id="IPR041474">
    <property type="entry name" value="NicS_C"/>
</dbReference>
<evidence type="ECO:0000313" key="6">
    <source>
        <dbReference type="EMBL" id="SUY79115.1"/>
    </source>
</evidence>
<dbReference type="Gene3D" id="1.10.10.60">
    <property type="entry name" value="Homeodomain-like"/>
    <property type="match status" value="1"/>
</dbReference>
<dbReference type="PANTHER" id="PTHR30055:SF234">
    <property type="entry name" value="HTH-TYPE TRANSCRIPTIONAL REGULATOR BETI"/>
    <property type="match status" value="1"/>
</dbReference>
<name>A0A8B4S9W0_COMTE</name>
<dbReference type="PROSITE" id="PS50977">
    <property type="entry name" value="HTH_TETR_2"/>
    <property type="match status" value="1"/>
</dbReference>
<evidence type="ECO:0000256" key="4">
    <source>
        <dbReference type="PROSITE-ProRule" id="PRU00335"/>
    </source>
</evidence>
<dbReference type="Pfam" id="PF17938">
    <property type="entry name" value="TetR_C_29"/>
    <property type="match status" value="1"/>
</dbReference>
<evidence type="ECO:0000256" key="2">
    <source>
        <dbReference type="ARBA" id="ARBA00023125"/>
    </source>
</evidence>
<keyword evidence="2 4" id="KW-0238">DNA-binding</keyword>
<dbReference type="InterPro" id="IPR009057">
    <property type="entry name" value="Homeodomain-like_sf"/>
</dbReference>
<dbReference type="InterPro" id="IPR050109">
    <property type="entry name" value="HTH-type_TetR-like_transc_reg"/>
</dbReference>
<dbReference type="EMBL" id="UFXL01000001">
    <property type="protein sequence ID" value="SUY79115.1"/>
    <property type="molecule type" value="Genomic_DNA"/>
</dbReference>
<dbReference type="SUPFAM" id="SSF48498">
    <property type="entry name" value="Tetracyclin repressor-like, C-terminal domain"/>
    <property type="match status" value="1"/>
</dbReference>
<dbReference type="PANTHER" id="PTHR30055">
    <property type="entry name" value="HTH-TYPE TRANSCRIPTIONAL REGULATOR RUTR"/>
    <property type="match status" value="1"/>
</dbReference>
<dbReference type="InterPro" id="IPR001647">
    <property type="entry name" value="HTH_TetR"/>
</dbReference>